<feature type="region of interest" description="Disordered" evidence="2">
    <location>
        <begin position="1"/>
        <end position="28"/>
    </location>
</feature>
<evidence type="ECO:0000313" key="4">
    <source>
        <dbReference type="EMBL" id="MBB3078651.1"/>
    </source>
</evidence>
<gene>
    <name evidence="4" type="ORF">FHS41_005182</name>
</gene>
<sequence length="155" mass="16890">MNSVSEPRATVARVGADHPEAPRRSAPPAVVCEARGSHLAGREREAVVFAAIRRAVSPSWTEANPTSPTWSSGCWPTSYSILAKCIREPLMAGVRGYDHIGDGRTADVHVARLRRRLGAAHRHQVVTVRRLGYKYVPDQQERPTGASRASVASCR</sequence>
<dbReference type="GO" id="GO:0006355">
    <property type="term" value="P:regulation of DNA-templated transcription"/>
    <property type="evidence" value="ECO:0007669"/>
    <property type="project" value="InterPro"/>
</dbReference>
<dbReference type="GO" id="GO:0000160">
    <property type="term" value="P:phosphorelay signal transduction system"/>
    <property type="evidence" value="ECO:0007669"/>
    <property type="project" value="InterPro"/>
</dbReference>
<dbReference type="CDD" id="cd00383">
    <property type="entry name" value="trans_reg_C"/>
    <property type="match status" value="1"/>
</dbReference>
<name>A0A7W4ZUC8_9ACTN</name>
<dbReference type="InterPro" id="IPR001867">
    <property type="entry name" value="OmpR/PhoB-type_DNA-bd"/>
</dbReference>
<protein>
    <recommendedName>
        <fullName evidence="3">OmpR/PhoB-type domain-containing protein</fullName>
    </recommendedName>
</protein>
<dbReference type="InterPro" id="IPR016032">
    <property type="entry name" value="Sig_transdc_resp-reg_C-effctor"/>
</dbReference>
<accession>A0A7W4ZUC8</accession>
<evidence type="ECO:0000259" key="3">
    <source>
        <dbReference type="Pfam" id="PF00486"/>
    </source>
</evidence>
<keyword evidence="1" id="KW-0238">DNA-binding</keyword>
<dbReference type="GO" id="GO:0003677">
    <property type="term" value="F:DNA binding"/>
    <property type="evidence" value="ECO:0007669"/>
    <property type="project" value="UniProtKB-KW"/>
</dbReference>
<keyword evidence="5" id="KW-1185">Reference proteome</keyword>
<proteinExistence type="predicted"/>
<organism evidence="4 5">
    <name type="scientific">Streptomyces violarus</name>
    <dbReference type="NCBI Taxonomy" id="67380"/>
    <lineage>
        <taxon>Bacteria</taxon>
        <taxon>Bacillati</taxon>
        <taxon>Actinomycetota</taxon>
        <taxon>Actinomycetes</taxon>
        <taxon>Kitasatosporales</taxon>
        <taxon>Streptomycetaceae</taxon>
        <taxon>Streptomyces</taxon>
    </lineage>
</organism>
<reference evidence="4 5" key="1">
    <citation type="submission" date="2020-08" db="EMBL/GenBank/DDBJ databases">
        <title>Genomic Encyclopedia of Type Strains, Phase III (KMG-III): the genomes of soil and plant-associated and newly described type strains.</title>
        <authorList>
            <person name="Whitman W."/>
        </authorList>
    </citation>
    <scope>NUCLEOTIDE SEQUENCE [LARGE SCALE GENOMIC DNA]</scope>
    <source>
        <strain evidence="4 5">CECT 3237</strain>
    </source>
</reference>
<dbReference type="Proteomes" id="UP000572907">
    <property type="component" value="Unassembled WGS sequence"/>
</dbReference>
<dbReference type="InterPro" id="IPR036388">
    <property type="entry name" value="WH-like_DNA-bd_sf"/>
</dbReference>
<evidence type="ECO:0000256" key="2">
    <source>
        <dbReference type="SAM" id="MobiDB-lite"/>
    </source>
</evidence>
<dbReference type="Gene3D" id="1.10.10.10">
    <property type="entry name" value="Winged helix-like DNA-binding domain superfamily/Winged helix DNA-binding domain"/>
    <property type="match status" value="1"/>
</dbReference>
<dbReference type="Pfam" id="PF00486">
    <property type="entry name" value="Trans_reg_C"/>
    <property type="match status" value="1"/>
</dbReference>
<comment type="caution">
    <text evidence="4">The sequence shown here is derived from an EMBL/GenBank/DDBJ whole genome shotgun (WGS) entry which is preliminary data.</text>
</comment>
<evidence type="ECO:0000313" key="5">
    <source>
        <dbReference type="Proteomes" id="UP000572907"/>
    </source>
</evidence>
<dbReference type="EMBL" id="JACHXE010000005">
    <property type="protein sequence ID" value="MBB3078651.1"/>
    <property type="molecule type" value="Genomic_DNA"/>
</dbReference>
<dbReference type="SUPFAM" id="SSF46894">
    <property type="entry name" value="C-terminal effector domain of the bipartite response regulators"/>
    <property type="match status" value="1"/>
</dbReference>
<feature type="domain" description="OmpR/PhoB-type" evidence="3">
    <location>
        <begin position="87"/>
        <end position="134"/>
    </location>
</feature>
<dbReference type="AlphaFoldDB" id="A0A7W4ZUC8"/>
<evidence type="ECO:0000256" key="1">
    <source>
        <dbReference type="ARBA" id="ARBA00023125"/>
    </source>
</evidence>